<keyword evidence="3" id="KW-1185">Reference proteome</keyword>
<dbReference type="CDD" id="cd13969">
    <property type="entry name" value="ADCK1-like"/>
    <property type="match status" value="1"/>
</dbReference>
<feature type="domain" description="ABC1 atypical kinase-like" evidence="2">
    <location>
        <begin position="123"/>
        <end position="369"/>
    </location>
</feature>
<dbReference type="PANTHER" id="PTHR43173:SF19">
    <property type="entry name" value="AARF DOMAIN-CONTAINING PROTEIN KINASE 1"/>
    <property type="match status" value="1"/>
</dbReference>
<sequence>MLRSRFKRIFAGVSVTLTTGIAGTSLYFLHKNNYDIKHFGAVRFARAGLTASEIIVDYKWNLLGLTSGSEEYATAMKGAHQRGADRILDLCKANGGVFIKVGQHVAALQYLLPDEYTSTLSVLHSKAPESDLDEVKAVVRDSLGKDLDEIFSSFDPQPVGVASLAQVHPAVLRSTGEKVAVKIQHPRVKARSIVDIATMEFFVRIAAAVFPDFKLMWLVDEVKRNLPIELDFIHEASNADRVRRMFDHLPYLKVPAIHSEYCSDRVLTMEFLEGAQVNDLEYYHKNKIDPVDVCRKLGRLYSEMIFINGYVHCDPHPGNVLVRKDPKTSNTEIVLLDHGLYSTLPDDFRIDYCNLWNALLKPDKAEIKRRMKNSKPSILFQRICTKMNVGELYDLFACIVTSRSWQSVTEGVHRVKQTKQEVTHIQEFAASLIPQISQVLDRMPRHMLLILKTNDLLRAIERSLGASTRKESFLEMARCCAWARYRFKEHLNKSYTAHWLHTFRLYWTLLKIKLATWYYTIQAILIPEVPSKERILS</sequence>
<evidence type="ECO:0000259" key="2">
    <source>
        <dbReference type="Pfam" id="PF03109"/>
    </source>
</evidence>
<proteinExistence type="inferred from homology"/>
<name>A0A7E4UUU0_PANRE</name>
<dbReference type="InterPro" id="IPR004147">
    <property type="entry name" value="ABC1_dom"/>
</dbReference>
<organism evidence="3 4">
    <name type="scientific">Panagrellus redivivus</name>
    <name type="common">Microworm</name>
    <dbReference type="NCBI Taxonomy" id="6233"/>
    <lineage>
        <taxon>Eukaryota</taxon>
        <taxon>Metazoa</taxon>
        <taxon>Ecdysozoa</taxon>
        <taxon>Nematoda</taxon>
        <taxon>Chromadorea</taxon>
        <taxon>Rhabditida</taxon>
        <taxon>Tylenchina</taxon>
        <taxon>Panagrolaimomorpha</taxon>
        <taxon>Panagrolaimoidea</taxon>
        <taxon>Panagrolaimidae</taxon>
        <taxon>Panagrellus</taxon>
    </lineage>
</organism>
<dbReference type="PANTHER" id="PTHR43173">
    <property type="entry name" value="ABC1 FAMILY PROTEIN"/>
    <property type="match status" value="1"/>
</dbReference>
<dbReference type="AlphaFoldDB" id="A0A7E4UUU0"/>
<dbReference type="Proteomes" id="UP000492821">
    <property type="component" value="Unassembled WGS sequence"/>
</dbReference>
<dbReference type="WBParaSite" id="Pan_g12665.t1">
    <property type="protein sequence ID" value="Pan_g12665.t1"/>
    <property type="gene ID" value="Pan_g12665"/>
</dbReference>
<dbReference type="Pfam" id="PF03109">
    <property type="entry name" value="ABC1"/>
    <property type="match status" value="1"/>
</dbReference>
<dbReference type="InterPro" id="IPR045307">
    <property type="entry name" value="ADCK1_dom"/>
</dbReference>
<dbReference type="InterPro" id="IPR051130">
    <property type="entry name" value="Mito_struct-func_regulator"/>
</dbReference>
<comment type="similarity">
    <text evidence="1">Belongs to the protein kinase superfamily. ADCK protein kinase family.</text>
</comment>
<dbReference type="InterPro" id="IPR011009">
    <property type="entry name" value="Kinase-like_dom_sf"/>
</dbReference>
<evidence type="ECO:0000313" key="3">
    <source>
        <dbReference type="Proteomes" id="UP000492821"/>
    </source>
</evidence>
<dbReference type="GO" id="GO:0055088">
    <property type="term" value="P:lipid homeostasis"/>
    <property type="evidence" value="ECO:0007669"/>
    <property type="project" value="TreeGrafter"/>
</dbReference>
<dbReference type="GO" id="GO:0007005">
    <property type="term" value="P:mitochondrion organization"/>
    <property type="evidence" value="ECO:0007669"/>
    <property type="project" value="TreeGrafter"/>
</dbReference>
<dbReference type="SUPFAM" id="SSF56112">
    <property type="entry name" value="Protein kinase-like (PK-like)"/>
    <property type="match status" value="1"/>
</dbReference>
<protein>
    <submittedName>
        <fullName evidence="4">ABC1 domain-containing protein</fullName>
    </submittedName>
</protein>
<dbReference type="Gene3D" id="1.10.510.10">
    <property type="entry name" value="Transferase(Phosphotransferase) domain 1"/>
    <property type="match status" value="1"/>
</dbReference>
<accession>A0A7E4UUU0</accession>
<evidence type="ECO:0000256" key="1">
    <source>
        <dbReference type="ARBA" id="ARBA00009670"/>
    </source>
</evidence>
<evidence type="ECO:0000313" key="4">
    <source>
        <dbReference type="WBParaSite" id="Pan_g12665.t1"/>
    </source>
</evidence>
<reference evidence="3" key="1">
    <citation type="journal article" date="2013" name="Genetics">
        <title>The draft genome and transcriptome of Panagrellus redivivus are shaped by the harsh demands of a free-living lifestyle.</title>
        <authorList>
            <person name="Srinivasan J."/>
            <person name="Dillman A.R."/>
            <person name="Macchietto M.G."/>
            <person name="Heikkinen L."/>
            <person name="Lakso M."/>
            <person name="Fracchia K.M."/>
            <person name="Antoshechkin I."/>
            <person name="Mortazavi A."/>
            <person name="Wong G."/>
            <person name="Sternberg P.W."/>
        </authorList>
    </citation>
    <scope>NUCLEOTIDE SEQUENCE [LARGE SCALE GENOMIC DNA]</scope>
    <source>
        <strain evidence="3">MT8872</strain>
    </source>
</reference>
<reference evidence="4" key="2">
    <citation type="submission" date="2020-10" db="UniProtKB">
        <authorList>
            <consortium name="WormBaseParasite"/>
        </authorList>
    </citation>
    <scope>IDENTIFICATION</scope>
</reference>
<dbReference type="GO" id="GO:0005743">
    <property type="term" value="C:mitochondrial inner membrane"/>
    <property type="evidence" value="ECO:0007669"/>
    <property type="project" value="TreeGrafter"/>
</dbReference>